<dbReference type="InterPro" id="IPR015897">
    <property type="entry name" value="CHK_kinase-like"/>
</dbReference>
<dbReference type="SUPFAM" id="SSF56112">
    <property type="entry name" value="Protein kinase-like (PK-like)"/>
    <property type="match status" value="1"/>
</dbReference>
<dbReference type="Proteomes" id="UP000887578">
    <property type="component" value="Unplaced"/>
</dbReference>
<dbReference type="InterPro" id="IPR011009">
    <property type="entry name" value="Kinase-like_dom_sf"/>
</dbReference>
<proteinExistence type="predicted"/>
<dbReference type="Gene3D" id="3.90.1200.10">
    <property type="match status" value="1"/>
</dbReference>
<dbReference type="InterPro" id="IPR012877">
    <property type="entry name" value="Dhs-27"/>
</dbReference>
<feature type="domain" description="CHK kinase-like" evidence="1">
    <location>
        <begin position="160"/>
        <end position="350"/>
    </location>
</feature>
<dbReference type="PANTHER" id="PTHR23020">
    <property type="entry name" value="UNCHARACTERIZED NUCLEAR HORMONE RECEPTOR-RELATED"/>
    <property type="match status" value="1"/>
</dbReference>
<sequence length="432" mass="49931">MTAAKEIHDVVDVSKSIYGTSFTVEWLLDSLRKNDKIYQKLHGDRAVKDVTAFDVSGGKGFVSRVLRCTLTFVDSTSEKDVYHTILKIPSMESMKEAKEKCDFDINNYEKANNKNSYIILAEFHKLECDFYNNITKILDVPCPKVFKTRELILKKEEGVIHMEDLTLRGKVLMFFENINLTQVKCVIRHLAHMHKNILSINPEIWHGKYLNAQEALADCAQLFAPMEPTFLKKSKREDVLVPMINKLRKFFMNKDFSFYSTKQAHLDLGMKSVIVHGDMHSGNIMWAIDEDGNIQNELAAFVDWQIMHEGSPMSDLARFLTHCCDGVVRRQAETFAIEFYFECLIKEFGSKEKVPYTIEKLKKAYNYCFLTQAFYSIGMTELMYTANADKIPSESLKNAYYDFAVLKTIHLLEDAERLLKGEMKDVFEKYGM</sequence>
<dbReference type="SMART" id="SM00587">
    <property type="entry name" value="CHK"/>
    <property type="match status" value="1"/>
</dbReference>
<reference evidence="3" key="1">
    <citation type="submission" date="2022-11" db="UniProtKB">
        <authorList>
            <consortium name="WormBaseParasite"/>
        </authorList>
    </citation>
    <scope>IDENTIFICATION</scope>
</reference>
<name>A0A914Q9P1_9BILA</name>
<dbReference type="PANTHER" id="PTHR23020:SF41">
    <property type="entry name" value="AMINOGLYCOSIDE PHOSPHOTRANSFERASE DOMAIN-CONTAINING PROTEIN"/>
    <property type="match status" value="1"/>
</dbReference>
<accession>A0A914Q9P1</accession>
<evidence type="ECO:0000313" key="2">
    <source>
        <dbReference type="Proteomes" id="UP000887578"/>
    </source>
</evidence>
<organism evidence="2 3">
    <name type="scientific">Panagrolaimus davidi</name>
    <dbReference type="NCBI Taxonomy" id="227884"/>
    <lineage>
        <taxon>Eukaryota</taxon>
        <taxon>Metazoa</taxon>
        <taxon>Ecdysozoa</taxon>
        <taxon>Nematoda</taxon>
        <taxon>Chromadorea</taxon>
        <taxon>Rhabditida</taxon>
        <taxon>Tylenchina</taxon>
        <taxon>Panagrolaimomorpha</taxon>
        <taxon>Panagrolaimoidea</taxon>
        <taxon>Panagrolaimidae</taxon>
        <taxon>Panagrolaimus</taxon>
    </lineage>
</organism>
<dbReference type="Pfam" id="PF07914">
    <property type="entry name" value="DUF1679"/>
    <property type="match status" value="1"/>
</dbReference>
<evidence type="ECO:0000259" key="1">
    <source>
        <dbReference type="SMART" id="SM00587"/>
    </source>
</evidence>
<dbReference type="InterPro" id="IPR052961">
    <property type="entry name" value="Oxido-Kinase-like_Enzymes"/>
</dbReference>
<dbReference type="WBParaSite" id="PDA_v2.g23881.t1">
    <property type="protein sequence ID" value="PDA_v2.g23881.t1"/>
    <property type="gene ID" value="PDA_v2.g23881"/>
</dbReference>
<evidence type="ECO:0000313" key="3">
    <source>
        <dbReference type="WBParaSite" id="PDA_v2.g23881.t1"/>
    </source>
</evidence>
<keyword evidence="2" id="KW-1185">Reference proteome</keyword>
<protein>
    <submittedName>
        <fullName evidence="3">CHK kinase-like domain-containing protein</fullName>
    </submittedName>
</protein>
<dbReference type="AlphaFoldDB" id="A0A914Q9P1"/>